<feature type="domain" description="Iron-binding zinc finger CDGSH type" evidence="6">
    <location>
        <begin position="43"/>
        <end position="87"/>
    </location>
</feature>
<proteinExistence type="predicted"/>
<evidence type="ECO:0000256" key="1">
    <source>
        <dbReference type="ARBA" id="ARBA00022714"/>
    </source>
</evidence>
<evidence type="ECO:0000259" key="6">
    <source>
        <dbReference type="SMART" id="SM00704"/>
    </source>
</evidence>
<evidence type="ECO:0000256" key="3">
    <source>
        <dbReference type="ARBA" id="ARBA00023004"/>
    </source>
</evidence>
<keyword evidence="1" id="KW-0001">2Fe-2S</keyword>
<evidence type="ECO:0000256" key="5">
    <source>
        <dbReference type="SAM" id="MobiDB-lite"/>
    </source>
</evidence>
<evidence type="ECO:0000313" key="8">
    <source>
        <dbReference type="Proteomes" id="UP001596122"/>
    </source>
</evidence>
<evidence type="ECO:0000256" key="2">
    <source>
        <dbReference type="ARBA" id="ARBA00022723"/>
    </source>
</evidence>
<dbReference type="Pfam" id="PF09360">
    <property type="entry name" value="zf-CDGSH"/>
    <property type="match status" value="1"/>
</dbReference>
<keyword evidence="3" id="KW-0408">Iron</keyword>
<accession>A0ABW0GKJ1</accession>
<dbReference type="Gene3D" id="3.40.5.90">
    <property type="entry name" value="CDGSH iron-sulfur domain, mitoNEET-type"/>
    <property type="match status" value="1"/>
</dbReference>
<dbReference type="SMART" id="SM00704">
    <property type="entry name" value="ZnF_CDGSH"/>
    <property type="match status" value="1"/>
</dbReference>
<keyword evidence="4" id="KW-0411">Iron-sulfur</keyword>
<keyword evidence="2" id="KW-0479">Metal-binding</keyword>
<dbReference type="Proteomes" id="UP001596122">
    <property type="component" value="Unassembled WGS sequence"/>
</dbReference>
<dbReference type="InterPro" id="IPR018967">
    <property type="entry name" value="FeS-contain_CDGSH-typ"/>
</dbReference>
<gene>
    <name evidence="7" type="ORF">ACFPJ6_04415</name>
</gene>
<keyword evidence="8" id="KW-1185">Reference proteome</keyword>
<reference evidence="8" key="1">
    <citation type="journal article" date="2019" name="Int. J. Syst. Evol. Microbiol.">
        <title>The Global Catalogue of Microorganisms (GCM) 10K type strain sequencing project: providing services to taxonomists for standard genome sequencing and annotation.</title>
        <authorList>
            <consortium name="The Broad Institute Genomics Platform"/>
            <consortium name="The Broad Institute Genome Sequencing Center for Infectious Disease"/>
            <person name="Wu L."/>
            <person name="Ma J."/>
        </authorList>
    </citation>
    <scope>NUCLEOTIDE SEQUENCE [LARGE SCALE GENOMIC DNA]</scope>
    <source>
        <strain evidence="8">CCUG 43114</strain>
    </source>
</reference>
<protein>
    <submittedName>
        <fullName evidence="7">CDGSH iron-sulfur domain-containing protein</fullName>
    </submittedName>
</protein>
<comment type="caution">
    <text evidence="7">The sequence shown here is derived from an EMBL/GenBank/DDBJ whole genome shotgun (WGS) entry which is preliminary data.</text>
</comment>
<sequence length="98" mass="10138">MSTPARTSYDAPAPDTELAEGDDVGRGPRVRVRVCPDGPLLVSGADSVVTDDGTEVPTTRRTVAVCRCGRTSRAPWCDGTHKLLPPGSLPGPGSRPAA</sequence>
<organism evidence="7 8">
    <name type="scientific">Aquipuribacter nitratireducens</name>
    <dbReference type="NCBI Taxonomy" id="650104"/>
    <lineage>
        <taxon>Bacteria</taxon>
        <taxon>Bacillati</taxon>
        <taxon>Actinomycetota</taxon>
        <taxon>Actinomycetes</taxon>
        <taxon>Micrococcales</taxon>
        <taxon>Intrasporangiaceae</taxon>
        <taxon>Aquipuribacter</taxon>
    </lineage>
</organism>
<dbReference type="RefSeq" id="WP_340271396.1">
    <property type="nucleotide sequence ID" value="NZ_JBBEOG010000011.1"/>
</dbReference>
<evidence type="ECO:0000313" key="7">
    <source>
        <dbReference type="EMBL" id="MFC5380028.1"/>
    </source>
</evidence>
<evidence type="ECO:0000256" key="4">
    <source>
        <dbReference type="ARBA" id="ARBA00023014"/>
    </source>
</evidence>
<feature type="region of interest" description="Disordered" evidence="5">
    <location>
        <begin position="1"/>
        <end position="29"/>
    </location>
</feature>
<name>A0ABW0GKJ1_9MICO</name>
<dbReference type="InterPro" id="IPR042216">
    <property type="entry name" value="MitoNEET_CISD"/>
</dbReference>
<dbReference type="EMBL" id="JBHSLD010000004">
    <property type="protein sequence ID" value="MFC5380028.1"/>
    <property type="molecule type" value="Genomic_DNA"/>
</dbReference>